<evidence type="ECO:0000256" key="4">
    <source>
        <dbReference type="ARBA" id="ARBA00022692"/>
    </source>
</evidence>
<dbReference type="STRING" id="299467.A0A443RWM9"/>
<dbReference type="VEuPathDB" id="VectorBase:LDEU012264"/>
<dbReference type="OrthoDB" id="9989122at2759"/>
<reference evidence="9 10" key="1">
    <citation type="journal article" date="2018" name="Gigascience">
        <title>Genomes of trombidid mites reveal novel predicted allergens and laterally-transferred genes associated with secondary metabolism.</title>
        <authorList>
            <person name="Dong X."/>
            <person name="Chaisiri K."/>
            <person name="Xia D."/>
            <person name="Armstrong S.D."/>
            <person name="Fang Y."/>
            <person name="Donnelly M.J."/>
            <person name="Kadowaki T."/>
            <person name="McGarry J.W."/>
            <person name="Darby A.C."/>
            <person name="Makepeace B.L."/>
        </authorList>
    </citation>
    <scope>NUCLEOTIDE SEQUENCE [LARGE SCALE GENOMIC DNA]</scope>
    <source>
        <strain evidence="9">UoL-UT</strain>
    </source>
</reference>
<evidence type="ECO:0000256" key="2">
    <source>
        <dbReference type="ARBA" id="ARBA00005814"/>
    </source>
</evidence>
<evidence type="ECO:0000313" key="9">
    <source>
        <dbReference type="EMBL" id="RWS19776.1"/>
    </source>
</evidence>
<dbReference type="InterPro" id="IPR027417">
    <property type="entry name" value="P-loop_NTPase"/>
</dbReference>
<gene>
    <name evidence="9" type="ORF">B4U80_09666</name>
</gene>
<dbReference type="EMBL" id="NCKV01022790">
    <property type="protein sequence ID" value="RWS19776.1"/>
    <property type="molecule type" value="Genomic_DNA"/>
</dbReference>
<comment type="subcellular location">
    <subcellularLocation>
        <location evidence="1">Membrane</location>
        <topology evidence="1">Multi-pass membrane protein</topology>
    </subcellularLocation>
</comment>
<dbReference type="Pfam" id="PF01061">
    <property type="entry name" value="ABC2_membrane"/>
    <property type="match status" value="1"/>
</dbReference>
<protein>
    <submittedName>
        <fullName evidence="9">ABC transporter sub-family G-like protein 18</fullName>
    </submittedName>
</protein>
<evidence type="ECO:0000259" key="8">
    <source>
        <dbReference type="Pfam" id="PF01061"/>
    </source>
</evidence>
<dbReference type="Pfam" id="PF00005">
    <property type="entry name" value="ABC_tran"/>
    <property type="match status" value="1"/>
</dbReference>
<evidence type="ECO:0000256" key="6">
    <source>
        <dbReference type="ARBA" id="ARBA00023136"/>
    </source>
</evidence>
<dbReference type="GO" id="GO:0005886">
    <property type="term" value="C:plasma membrane"/>
    <property type="evidence" value="ECO:0007669"/>
    <property type="project" value="TreeGrafter"/>
</dbReference>
<dbReference type="InterPro" id="IPR003439">
    <property type="entry name" value="ABC_transporter-like_ATP-bd"/>
</dbReference>
<dbReference type="PANTHER" id="PTHR48041:SF78">
    <property type="entry name" value="ABC TRANSPORTER EXPRESSED IN TRACHEA, ISOFORM A"/>
    <property type="match status" value="1"/>
</dbReference>
<dbReference type="GO" id="GO:0140359">
    <property type="term" value="F:ABC-type transporter activity"/>
    <property type="evidence" value="ECO:0007669"/>
    <property type="project" value="InterPro"/>
</dbReference>
<evidence type="ECO:0000259" key="7">
    <source>
        <dbReference type="Pfam" id="PF00005"/>
    </source>
</evidence>
<accession>A0A443RWM9</accession>
<keyword evidence="10" id="KW-1185">Reference proteome</keyword>
<organism evidence="9 10">
    <name type="scientific">Leptotrombidium deliense</name>
    <dbReference type="NCBI Taxonomy" id="299467"/>
    <lineage>
        <taxon>Eukaryota</taxon>
        <taxon>Metazoa</taxon>
        <taxon>Ecdysozoa</taxon>
        <taxon>Arthropoda</taxon>
        <taxon>Chelicerata</taxon>
        <taxon>Arachnida</taxon>
        <taxon>Acari</taxon>
        <taxon>Acariformes</taxon>
        <taxon>Trombidiformes</taxon>
        <taxon>Prostigmata</taxon>
        <taxon>Anystina</taxon>
        <taxon>Parasitengona</taxon>
        <taxon>Trombiculoidea</taxon>
        <taxon>Trombiculidae</taxon>
        <taxon>Leptotrombidium</taxon>
    </lineage>
</organism>
<comment type="similarity">
    <text evidence="2">Belongs to the ABC transporter superfamily. ABCG family. Eye pigment precursor importer (TC 3.A.1.204) subfamily.</text>
</comment>
<dbReference type="Proteomes" id="UP000288716">
    <property type="component" value="Unassembled WGS sequence"/>
</dbReference>
<dbReference type="InterPro" id="IPR050352">
    <property type="entry name" value="ABCG_transporters"/>
</dbReference>
<evidence type="ECO:0000256" key="3">
    <source>
        <dbReference type="ARBA" id="ARBA00022448"/>
    </source>
</evidence>
<evidence type="ECO:0000256" key="5">
    <source>
        <dbReference type="ARBA" id="ARBA00022989"/>
    </source>
</evidence>
<feature type="domain" description="ABC transporter" evidence="7">
    <location>
        <begin position="12"/>
        <end position="59"/>
    </location>
</feature>
<dbReference type="InterPro" id="IPR013525">
    <property type="entry name" value="ABC2_TM"/>
</dbReference>
<name>A0A443RWM9_9ACAR</name>
<sequence>LGGKEYCSIVCDRIIAELGLEVCANNRISNCSGGQLKRLAIAEQLVAKPRILILDEPTSGLDSVSCFQVVNILLNLTKQRPKIAVLATIHQPSLKILNLFHKLYVMSENGDCIFEDVPSNIVENIGRFGFKCPPFYNPADFIMEIAYGEHGTEKLKSMSNVHSEMYRSAIESHSKAKQFTDLHEHRSYPVLTHIFTLSWRHFLTTIRDPLVFGLRFGSTITVAIYQIDLFTTEVGRRGGCPPKFDADFQPENLEYIANEIEDELETIFNNSGNLLFSLMFVMFNAMMPTCVAFPNELHVFKMQKENSWYDTTAFFWGKIASEIPFQVF</sequence>
<feature type="non-terminal residue" evidence="9">
    <location>
        <position position="328"/>
    </location>
</feature>
<evidence type="ECO:0000313" key="10">
    <source>
        <dbReference type="Proteomes" id="UP000288716"/>
    </source>
</evidence>
<feature type="domain" description="ABC-2 type transporter transmembrane" evidence="8">
    <location>
        <begin position="193"/>
        <end position="327"/>
    </location>
</feature>
<evidence type="ECO:0000256" key="1">
    <source>
        <dbReference type="ARBA" id="ARBA00004141"/>
    </source>
</evidence>
<keyword evidence="6" id="KW-0472">Membrane</keyword>
<dbReference type="AlphaFoldDB" id="A0A443RWM9"/>
<keyword evidence="3" id="KW-0813">Transport</keyword>
<dbReference type="GO" id="GO:0005524">
    <property type="term" value="F:ATP binding"/>
    <property type="evidence" value="ECO:0007669"/>
    <property type="project" value="InterPro"/>
</dbReference>
<comment type="caution">
    <text evidence="9">The sequence shown here is derived from an EMBL/GenBank/DDBJ whole genome shotgun (WGS) entry which is preliminary data.</text>
</comment>
<dbReference type="SUPFAM" id="SSF52540">
    <property type="entry name" value="P-loop containing nucleoside triphosphate hydrolases"/>
    <property type="match status" value="1"/>
</dbReference>
<dbReference type="Gene3D" id="3.40.50.300">
    <property type="entry name" value="P-loop containing nucleotide triphosphate hydrolases"/>
    <property type="match status" value="1"/>
</dbReference>
<proteinExistence type="inferred from homology"/>
<keyword evidence="5" id="KW-1133">Transmembrane helix</keyword>
<keyword evidence="4" id="KW-0812">Transmembrane</keyword>
<dbReference type="PANTHER" id="PTHR48041">
    <property type="entry name" value="ABC TRANSPORTER G FAMILY MEMBER 28"/>
    <property type="match status" value="1"/>
</dbReference>
<feature type="non-terminal residue" evidence="9">
    <location>
        <position position="1"/>
    </location>
</feature>
<dbReference type="GO" id="GO:0016887">
    <property type="term" value="F:ATP hydrolysis activity"/>
    <property type="evidence" value="ECO:0007669"/>
    <property type="project" value="InterPro"/>
</dbReference>